<protein>
    <submittedName>
        <fullName evidence="3">FAD dependent oxidoreductase family protein</fullName>
    </submittedName>
    <submittedName>
        <fullName evidence="4">FAD-binding oxidoreductase</fullName>
    </submittedName>
</protein>
<name>A0A248UG68_9HYPH</name>
<evidence type="ECO:0000313" key="4">
    <source>
        <dbReference type="EMBL" id="KAA9369277.1"/>
    </source>
</evidence>
<dbReference type="InterPro" id="IPR036188">
    <property type="entry name" value="FAD/NAD-bd_sf"/>
</dbReference>
<evidence type="ECO:0000313" key="6">
    <source>
        <dbReference type="Proteomes" id="UP000327108"/>
    </source>
</evidence>
<gene>
    <name evidence="3" type="ORF">CES85_2569</name>
    <name evidence="4" type="ORF">F3W84_07350</name>
</gene>
<dbReference type="PANTHER" id="PTHR13847:SF281">
    <property type="entry name" value="FAD DEPENDENT OXIDOREDUCTASE DOMAIN-CONTAINING PROTEIN"/>
    <property type="match status" value="1"/>
</dbReference>
<dbReference type="PANTHER" id="PTHR13847">
    <property type="entry name" value="SARCOSINE DEHYDROGENASE-RELATED"/>
    <property type="match status" value="1"/>
</dbReference>
<dbReference type="GO" id="GO:0016491">
    <property type="term" value="F:oxidoreductase activity"/>
    <property type="evidence" value="ECO:0007669"/>
    <property type="project" value="UniProtKB-KW"/>
</dbReference>
<dbReference type="OrthoDB" id="311718at2"/>
<dbReference type="SUPFAM" id="SSF51905">
    <property type="entry name" value="FAD/NAD(P)-binding domain"/>
    <property type="match status" value="1"/>
</dbReference>
<proteinExistence type="predicted"/>
<dbReference type="EMBL" id="CP022604">
    <property type="protein sequence ID" value="ASV85269.1"/>
    <property type="molecule type" value="Genomic_DNA"/>
</dbReference>
<dbReference type="AlphaFoldDB" id="A0A248UG68"/>
<accession>A0A248UG68</accession>
<evidence type="ECO:0000256" key="1">
    <source>
        <dbReference type="ARBA" id="ARBA00023002"/>
    </source>
</evidence>
<evidence type="ECO:0000313" key="3">
    <source>
        <dbReference type="EMBL" id="ASV85269.1"/>
    </source>
</evidence>
<keyword evidence="1" id="KW-0560">Oxidoreductase</keyword>
<dbReference type="EMBL" id="VYXQ01000005">
    <property type="protein sequence ID" value="KAA9369277.1"/>
    <property type="molecule type" value="Genomic_DNA"/>
</dbReference>
<dbReference type="Gene3D" id="3.30.9.10">
    <property type="entry name" value="D-Amino Acid Oxidase, subunit A, domain 2"/>
    <property type="match status" value="1"/>
</dbReference>
<dbReference type="Proteomes" id="UP000327108">
    <property type="component" value="Unassembled WGS sequence"/>
</dbReference>
<reference evidence="3 5" key="1">
    <citation type="submission" date="2017-07" db="EMBL/GenBank/DDBJ databases">
        <title>Phylogenetic study on the rhizospheric bacterium Ochrobactrum sp. A44.</title>
        <authorList>
            <person name="Krzyzanowska D.M."/>
            <person name="Ossowicki A."/>
            <person name="Rajewska M."/>
            <person name="Maciag T."/>
            <person name="Kaczynski Z."/>
            <person name="Czerwicka M."/>
            <person name="Jafra S."/>
        </authorList>
    </citation>
    <scope>NUCLEOTIDE SEQUENCE [LARGE SCALE GENOMIC DNA]</scope>
    <source>
        <strain evidence="3 5">A44</strain>
    </source>
</reference>
<feature type="domain" description="FAD dependent oxidoreductase" evidence="2">
    <location>
        <begin position="36"/>
        <end position="393"/>
    </location>
</feature>
<keyword evidence="6" id="KW-1185">Reference proteome</keyword>
<dbReference type="Gene3D" id="3.50.50.60">
    <property type="entry name" value="FAD/NAD(P)-binding domain"/>
    <property type="match status" value="1"/>
</dbReference>
<evidence type="ECO:0000313" key="5">
    <source>
        <dbReference type="Proteomes" id="UP000215256"/>
    </source>
</evidence>
<dbReference type="InterPro" id="IPR006076">
    <property type="entry name" value="FAD-dep_OxRdtase"/>
</dbReference>
<dbReference type="Pfam" id="PF01266">
    <property type="entry name" value="DAO"/>
    <property type="match status" value="1"/>
</dbReference>
<dbReference type="GO" id="GO:0005737">
    <property type="term" value="C:cytoplasm"/>
    <property type="evidence" value="ECO:0007669"/>
    <property type="project" value="TreeGrafter"/>
</dbReference>
<dbReference type="KEGG" id="och:CES85_2569"/>
<sequence length="439" mass="48511">MPVIRILPADDNTNGWSKILPARTPRTALKGDIKADWIVLGAGYAGLAAARRLSENRPNDQIALIDAQEVGKGTSGRAAGFAIDLPHNVSSSMEELAKSHSYRALARAAIDHLKQQIDRHGIDCDWRQDGKFHAAVSDQGVREVLEPTVKELERLNEPFDWLEGDALAKRLGTNHFKAAVFTYGTSLLNPAALVRGLADCLPDNVTLYENSAVTKIDYGDHIHIITPKGSIQAPAMILTVNGFGEQFGFFRRKLLNFAAHASLSRQLTDDEYKAIGEVDPWGLTPANSFAGITMRLTSDRRILMRQNVHFCPSLRQSDGQRQTVKREHKRLFDERFPMLPNVEMQHTWTGFICLSRNGAPGFGQIAKNVFTSLCQNGVGITKGTIGGILAADMACDIDNPLIDDMLKLGSPTELPQRPFLDIGVRARFAWELWHARGEV</sequence>
<dbReference type="RefSeq" id="WP_095447675.1">
    <property type="nucleotide sequence ID" value="NZ_CP022604.1"/>
</dbReference>
<organism evidence="3 5">
    <name type="scientific">Ochrobactrum quorumnocens</name>
    <dbReference type="NCBI Taxonomy" id="271865"/>
    <lineage>
        <taxon>Bacteria</taxon>
        <taxon>Pseudomonadati</taxon>
        <taxon>Pseudomonadota</taxon>
        <taxon>Alphaproteobacteria</taxon>
        <taxon>Hyphomicrobiales</taxon>
        <taxon>Brucellaceae</taxon>
        <taxon>Brucella/Ochrobactrum group</taxon>
        <taxon>Ochrobactrum</taxon>
    </lineage>
</organism>
<evidence type="ECO:0000259" key="2">
    <source>
        <dbReference type="Pfam" id="PF01266"/>
    </source>
</evidence>
<dbReference type="Proteomes" id="UP000215256">
    <property type="component" value="Chromosome 1"/>
</dbReference>
<reference evidence="4 6" key="2">
    <citation type="submission" date="2019-09" db="EMBL/GenBank/DDBJ databases">
        <title>Biological control of the noxious weed angled onion (Allium triquetrum) thwarted by endophytic bacteria in Victoria, Australia.</title>
        <authorList>
            <person name="Tehranchian P."/>
            <person name="Adair R.J."/>
            <person name="Van T.H."/>
            <person name="Morrison P.D."/>
            <person name="Williams H."/>
            <person name="Lawrie A.C."/>
        </authorList>
    </citation>
    <scope>NUCLEOTIDE SEQUENCE [LARGE SCALE GENOMIC DNA]</scope>
    <source>
        <strain evidence="4 6">RPTAtOch1</strain>
    </source>
</reference>